<dbReference type="PANTHER" id="PTHR46481:SF10">
    <property type="entry name" value="ZINC FINGER BED DOMAIN-CONTAINING PROTEIN 39"/>
    <property type="match status" value="1"/>
</dbReference>
<evidence type="ECO:0000256" key="5">
    <source>
        <dbReference type="ARBA" id="ARBA00023015"/>
    </source>
</evidence>
<dbReference type="SMART" id="SM00614">
    <property type="entry name" value="ZnF_BED"/>
    <property type="match status" value="1"/>
</dbReference>
<evidence type="ECO:0000256" key="8">
    <source>
        <dbReference type="ARBA" id="ARBA00023242"/>
    </source>
</evidence>
<evidence type="ECO:0000256" key="3">
    <source>
        <dbReference type="ARBA" id="ARBA00022771"/>
    </source>
</evidence>
<evidence type="ECO:0000313" key="12">
    <source>
        <dbReference type="EMBL" id="CAH2103208.1"/>
    </source>
</evidence>
<reference evidence="12" key="1">
    <citation type="submission" date="2022-03" db="EMBL/GenBank/DDBJ databases">
        <authorList>
            <person name="Tunstrom K."/>
        </authorList>
    </citation>
    <scope>NUCLEOTIDE SEQUENCE</scope>
</reference>
<dbReference type="PROSITE" id="PS50808">
    <property type="entry name" value="ZF_BED"/>
    <property type="match status" value="1"/>
</dbReference>
<evidence type="ECO:0000256" key="1">
    <source>
        <dbReference type="ARBA" id="ARBA00004123"/>
    </source>
</evidence>
<dbReference type="GO" id="GO:0005634">
    <property type="term" value="C:nucleus"/>
    <property type="evidence" value="ECO:0007669"/>
    <property type="project" value="UniProtKB-SubCell"/>
</dbReference>
<dbReference type="Proteomes" id="UP001153954">
    <property type="component" value="Unassembled WGS sequence"/>
</dbReference>
<evidence type="ECO:0000256" key="4">
    <source>
        <dbReference type="ARBA" id="ARBA00022833"/>
    </source>
</evidence>
<keyword evidence="5" id="KW-0805">Transcription regulation</keyword>
<dbReference type="GO" id="GO:0008270">
    <property type="term" value="F:zinc ion binding"/>
    <property type="evidence" value="ECO:0007669"/>
    <property type="project" value="UniProtKB-KW"/>
</dbReference>
<evidence type="ECO:0000256" key="7">
    <source>
        <dbReference type="ARBA" id="ARBA00023163"/>
    </source>
</evidence>
<keyword evidence="2" id="KW-0479">Metal-binding</keyword>
<keyword evidence="13" id="KW-1185">Reference proteome</keyword>
<gene>
    <name evidence="12" type="ORF">EEDITHA_LOCUS17751</name>
</gene>
<evidence type="ECO:0000256" key="9">
    <source>
        <dbReference type="PROSITE-ProRule" id="PRU00027"/>
    </source>
</evidence>
<feature type="region of interest" description="Disordered" evidence="10">
    <location>
        <begin position="496"/>
        <end position="522"/>
    </location>
</feature>
<keyword evidence="3 9" id="KW-0863">Zinc-finger</keyword>
<keyword evidence="8" id="KW-0539">Nucleus</keyword>
<dbReference type="GO" id="GO:0003677">
    <property type="term" value="F:DNA binding"/>
    <property type="evidence" value="ECO:0007669"/>
    <property type="project" value="UniProtKB-KW"/>
</dbReference>
<keyword evidence="4" id="KW-0862">Zinc</keyword>
<dbReference type="InterPro" id="IPR008906">
    <property type="entry name" value="HATC_C_dom"/>
</dbReference>
<evidence type="ECO:0000256" key="10">
    <source>
        <dbReference type="SAM" id="MobiDB-lite"/>
    </source>
</evidence>
<evidence type="ECO:0000259" key="11">
    <source>
        <dbReference type="PROSITE" id="PS50808"/>
    </source>
</evidence>
<evidence type="ECO:0000256" key="6">
    <source>
        <dbReference type="ARBA" id="ARBA00023125"/>
    </source>
</evidence>
<dbReference type="InterPro" id="IPR003656">
    <property type="entry name" value="Znf_BED"/>
</dbReference>
<name>A0AAU9UVP0_EUPED</name>
<dbReference type="Pfam" id="PF05699">
    <property type="entry name" value="Dimer_Tnp_hAT"/>
    <property type="match status" value="1"/>
</dbReference>
<dbReference type="InterPro" id="IPR012337">
    <property type="entry name" value="RNaseH-like_sf"/>
</dbReference>
<keyword evidence="7" id="KW-0804">Transcription</keyword>
<dbReference type="SUPFAM" id="SSF53098">
    <property type="entry name" value="Ribonuclease H-like"/>
    <property type="match status" value="1"/>
</dbReference>
<evidence type="ECO:0000313" key="13">
    <source>
        <dbReference type="Proteomes" id="UP001153954"/>
    </source>
</evidence>
<feature type="domain" description="BED-type" evidence="11">
    <location>
        <begin position="4"/>
        <end position="62"/>
    </location>
</feature>
<dbReference type="InterPro" id="IPR052035">
    <property type="entry name" value="ZnF_BED_domain_contain"/>
</dbReference>
<sequence length="641" mass="74179">MSRKQKNPIWQFFEKNISDLSKAVCKLCNNSYSLGSHEPKKQTLHGLKLHLSKFHDAEHRQMLKRQAEIDDLKKEIKLKRTYSNVTLELLSTDQPNLVQSTIPSFTSKSKLVQWPDDHEITKRIDKAIMDLIIVDMLPYALVESEAFRRLNFTDPLAIHKYRMKSEKYFRTSLMPKTYEIMKTKVMTLIAKSEWVSITTDIWTNAYKTCSLLSFTAHFIVKHQRLKVILGACVLEQDHTSQYIEQKITEMVNNWSLNGKIFLVLRDNAANMVCAMRGKYESIGCIAHTLQLVIKQALFSDEETKKIFKKCRKIVGHFRHSEQATRKLRECQKQCGLPEHTLVQDVDVRWNSTYLMLQKLLEQKNAVNLYIVEHGKIDTLLSNEWNVIKNVTAILKFFHEATLDLSFSDACISIVIPLISLLSRKVQVRCSSDDEMMTNMKNSLYETLNIKFSFIKKNTSLMVATMLDPRFKSKYLNSNEVDLAITEIVSFLTEHNNNDSVQSHGRENPSVSTSTELVSPDSNIHQEKESLWDVHDNIPDPMEIPGSEDQKTILREIIQSYLSEPLLQRNADIYCYWNSSPYSTLRKAVLKYLSAPPTSVPSEQLFSAAGQIYSDRRNNLLGENVEKLLFLAYNIRLFNYEY</sequence>
<dbReference type="AlphaFoldDB" id="A0AAU9UVP0"/>
<dbReference type="GO" id="GO:0046983">
    <property type="term" value="F:protein dimerization activity"/>
    <property type="evidence" value="ECO:0007669"/>
    <property type="project" value="InterPro"/>
</dbReference>
<keyword evidence="6" id="KW-0238">DNA-binding</keyword>
<comment type="subcellular location">
    <subcellularLocation>
        <location evidence="1">Nucleus</location>
    </subcellularLocation>
</comment>
<dbReference type="Pfam" id="PF02892">
    <property type="entry name" value="zf-BED"/>
    <property type="match status" value="1"/>
</dbReference>
<comment type="caution">
    <text evidence="12">The sequence shown here is derived from an EMBL/GenBank/DDBJ whole genome shotgun (WGS) entry which is preliminary data.</text>
</comment>
<proteinExistence type="predicted"/>
<accession>A0AAU9UVP0</accession>
<dbReference type="PANTHER" id="PTHR46481">
    <property type="entry name" value="ZINC FINGER BED DOMAIN-CONTAINING PROTEIN 4"/>
    <property type="match status" value="1"/>
</dbReference>
<protein>
    <recommendedName>
        <fullName evidence="11">BED-type domain-containing protein</fullName>
    </recommendedName>
</protein>
<evidence type="ECO:0000256" key="2">
    <source>
        <dbReference type="ARBA" id="ARBA00022723"/>
    </source>
</evidence>
<dbReference type="EMBL" id="CAKOGL010000026">
    <property type="protein sequence ID" value="CAH2103208.1"/>
    <property type="molecule type" value="Genomic_DNA"/>
</dbReference>
<organism evidence="12 13">
    <name type="scientific">Euphydryas editha</name>
    <name type="common">Edith's checkerspot</name>
    <dbReference type="NCBI Taxonomy" id="104508"/>
    <lineage>
        <taxon>Eukaryota</taxon>
        <taxon>Metazoa</taxon>
        <taxon>Ecdysozoa</taxon>
        <taxon>Arthropoda</taxon>
        <taxon>Hexapoda</taxon>
        <taxon>Insecta</taxon>
        <taxon>Pterygota</taxon>
        <taxon>Neoptera</taxon>
        <taxon>Endopterygota</taxon>
        <taxon>Lepidoptera</taxon>
        <taxon>Glossata</taxon>
        <taxon>Ditrysia</taxon>
        <taxon>Papilionoidea</taxon>
        <taxon>Nymphalidae</taxon>
        <taxon>Nymphalinae</taxon>
        <taxon>Euphydryas</taxon>
    </lineage>
</organism>